<evidence type="ECO:0000313" key="5">
    <source>
        <dbReference type="Proteomes" id="UP000239917"/>
    </source>
</evidence>
<dbReference type="GO" id="GO:0000160">
    <property type="term" value="P:phosphorelay signal transduction system"/>
    <property type="evidence" value="ECO:0007669"/>
    <property type="project" value="InterPro"/>
</dbReference>
<dbReference type="SMART" id="SM00448">
    <property type="entry name" value="REC"/>
    <property type="match status" value="1"/>
</dbReference>
<dbReference type="SUPFAM" id="SSF52172">
    <property type="entry name" value="CheY-like"/>
    <property type="match status" value="1"/>
</dbReference>
<comment type="caution">
    <text evidence="4">The sequence shown here is derived from an EMBL/GenBank/DDBJ whole genome shotgun (WGS) entry which is preliminary data.</text>
</comment>
<reference evidence="4 5" key="1">
    <citation type="submission" date="2018-01" db="EMBL/GenBank/DDBJ databases">
        <title>Complete genome sequences of the type strains of Marinobacter flavimaris and Marinobacter maroccanus.</title>
        <authorList>
            <person name="Palau M."/>
            <person name="Boujida N."/>
            <person name="Manresa A."/>
            <person name="Minana-Galbis D."/>
        </authorList>
    </citation>
    <scope>NUCLEOTIDE SEQUENCE [LARGE SCALE GENOMIC DNA]</scope>
    <source>
        <strain evidence="4 5">N4</strain>
    </source>
</reference>
<dbReference type="AlphaFoldDB" id="A0A2S5ZCE6"/>
<evidence type="ECO:0000313" key="4">
    <source>
        <dbReference type="EMBL" id="PPI84882.1"/>
    </source>
</evidence>
<dbReference type="PANTHER" id="PTHR44591:SF3">
    <property type="entry name" value="RESPONSE REGULATORY DOMAIN-CONTAINING PROTEIN"/>
    <property type="match status" value="1"/>
</dbReference>
<feature type="modified residue" description="4-aspartylphosphate" evidence="2">
    <location>
        <position position="61"/>
    </location>
</feature>
<dbReference type="Gene3D" id="3.40.50.2300">
    <property type="match status" value="1"/>
</dbReference>
<dbReference type="InterPro" id="IPR050595">
    <property type="entry name" value="Bact_response_regulator"/>
</dbReference>
<dbReference type="RefSeq" id="WP_104321188.1">
    <property type="nucleotide sequence ID" value="NZ_PSSX01000004.1"/>
</dbReference>
<accession>A0A2S5ZCE6</accession>
<dbReference type="InterPro" id="IPR011006">
    <property type="entry name" value="CheY-like_superfamily"/>
</dbReference>
<feature type="domain" description="Response regulatory" evidence="3">
    <location>
        <begin position="11"/>
        <end position="128"/>
    </location>
</feature>
<dbReference type="Proteomes" id="UP000239917">
    <property type="component" value="Unassembled WGS sequence"/>
</dbReference>
<name>A0A2S5ZCE6_9GAMM</name>
<keyword evidence="5" id="KW-1185">Reference proteome</keyword>
<organism evidence="4 5">
    <name type="scientific">Marinobacter maroccanus</name>
    <dbReference type="NCBI Taxonomy" id="2055143"/>
    <lineage>
        <taxon>Bacteria</taxon>
        <taxon>Pseudomonadati</taxon>
        <taxon>Pseudomonadota</taxon>
        <taxon>Gammaproteobacteria</taxon>
        <taxon>Pseudomonadales</taxon>
        <taxon>Marinobacteraceae</taxon>
        <taxon>Marinobacter</taxon>
    </lineage>
</organism>
<protein>
    <recommendedName>
        <fullName evidence="3">Response regulatory domain-containing protein</fullName>
    </recommendedName>
</protein>
<dbReference type="PROSITE" id="PS50110">
    <property type="entry name" value="RESPONSE_REGULATORY"/>
    <property type="match status" value="1"/>
</dbReference>
<dbReference type="PANTHER" id="PTHR44591">
    <property type="entry name" value="STRESS RESPONSE REGULATOR PROTEIN 1"/>
    <property type="match status" value="1"/>
</dbReference>
<evidence type="ECO:0000259" key="3">
    <source>
        <dbReference type="PROSITE" id="PS50110"/>
    </source>
</evidence>
<evidence type="ECO:0000256" key="1">
    <source>
        <dbReference type="ARBA" id="ARBA00022553"/>
    </source>
</evidence>
<evidence type="ECO:0000256" key="2">
    <source>
        <dbReference type="PROSITE-ProRule" id="PRU00169"/>
    </source>
</evidence>
<gene>
    <name evidence="4" type="ORF">KEHDKFFH_06655</name>
</gene>
<dbReference type="OrthoDB" id="9800897at2"/>
<proteinExistence type="predicted"/>
<sequence length="137" mass="14945">MESNQPVLPRKILYVEDDPDIRAVAEIALEDVGGFTTAICESGAEAVERAPGFEPELILLDVMMPGMDGPTTMQALRKLDGLEAVPVIFMTARLQKSEIEEYQALGALGVIPKPFDPMNLSEQIAQILADADGRDFR</sequence>
<dbReference type="EMBL" id="PSSX01000004">
    <property type="protein sequence ID" value="PPI84882.1"/>
    <property type="molecule type" value="Genomic_DNA"/>
</dbReference>
<keyword evidence="1 2" id="KW-0597">Phosphoprotein</keyword>
<dbReference type="Pfam" id="PF00072">
    <property type="entry name" value="Response_reg"/>
    <property type="match status" value="1"/>
</dbReference>
<dbReference type="InterPro" id="IPR001789">
    <property type="entry name" value="Sig_transdc_resp-reg_receiver"/>
</dbReference>